<accession>A0A7C8NGZ8</accession>
<feature type="compositionally biased region" description="Polar residues" evidence="1">
    <location>
        <begin position="1"/>
        <end position="12"/>
    </location>
</feature>
<name>A0A7C8NGZ8_ORBOL</name>
<sequence>MKLSTQRHTYFQMSPVRPGEIGTADSRRRTTAGDKRNVHFVGRAILLERHGNFLIQPGVKPMLPHIHWPHQSTRESRSNLGNHTTIGMTLKLPKHKTSMHIVPGERP</sequence>
<proteinExistence type="predicted"/>
<evidence type="ECO:0000256" key="1">
    <source>
        <dbReference type="SAM" id="MobiDB-lite"/>
    </source>
</evidence>
<evidence type="ECO:0000313" key="2">
    <source>
        <dbReference type="EMBL" id="KAF3109127.1"/>
    </source>
</evidence>
<dbReference type="AlphaFoldDB" id="A0A7C8NGZ8"/>
<comment type="caution">
    <text evidence="2">The sequence shown here is derived from an EMBL/GenBank/DDBJ whole genome shotgun (WGS) entry which is preliminary data.</text>
</comment>
<feature type="region of interest" description="Disordered" evidence="1">
    <location>
        <begin position="1"/>
        <end position="35"/>
    </location>
</feature>
<gene>
    <name evidence="2" type="ORF">TWF102_009904</name>
</gene>
<evidence type="ECO:0000313" key="3">
    <source>
        <dbReference type="Proteomes" id="UP000475325"/>
    </source>
</evidence>
<feature type="compositionally biased region" description="Basic and acidic residues" evidence="1">
    <location>
        <begin position="25"/>
        <end position="35"/>
    </location>
</feature>
<reference evidence="2 3" key="1">
    <citation type="submission" date="2019-06" db="EMBL/GenBank/DDBJ databases">
        <authorList>
            <person name="Palmer J.M."/>
        </authorList>
    </citation>
    <scope>NUCLEOTIDE SEQUENCE [LARGE SCALE GENOMIC DNA]</scope>
    <source>
        <strain evidence="2 3">TWF102</strain>
    </source>
</reference>
<dbReference type="EMBL" id="WIQW01000007">
    <property type="protein sequence ID" value="KAF3109127.1"/>
    <property type="molecule type" value="Genomic_DNA"/>
</dbReference>
<dbReference type="Proteomes" id="UP000475325">
    <property type="component" value="Unassembled WGS sequence"/>
</dbReference>
<organism evidence="2 3">
    <name type="scientific">Orbilia oligospora</name>
    <name type="common">Nematode-trapping fungus</name>
    <name type="synonym">Arthrobotrys oligospora</name>
    <dbReference type="NCBI Taxonomy" id="2813651"/>
    <lineage>
        <taxon>Eukaryota</taxon>
        <taxon>Fungi</taxon>
        <taxon>Dikarya</taxon>
        <taxon>Ascomycota</taxon>
        <taxon>Pezizomycotina</taxon>
        <taxon>Orbiliomycetes</taxon>
        <taxon>Orbiliales</taxon>
        <taxon>Orbiliaceae</taxon>
        <taxon>Orbilia</taxon>
    </lineage>
</organism>
<protein>
    <submittedName>
        <fullName evidence="2">Uncharacterized protein</fullName>
    </submittedName>
</protein>